<keyword evidence="3" id="KW-1185">Reference proteome</keyword>
<comment type="caution">
    <text evidence="2">The sequence shown here is derived from an EMBL/GenBank/DDBJ whole genome shotgun (WGS) entry which is preliminary data.</text>
</comment>
<feature type="compositionally biased region" description="Pro residues" evidence="1">
    <location>
        <begin position="13"/>
        <end position="22"/>
    </location>
</feature>
<reference evidence="3" key="1">
    <citation type="journal article" date="2019" name="Int. J. Syst. Evol. Microbiol.">
        <title>The Global Catalogue of Microorganisms (GCM) 10K type strain sequencing project: providing services to taxonomists for standard genome sequencing and annotation.</title>
        <authorList>
            <consortium name="The Broad Institute Genomics Platform"/>
            <consortium name="The Broad Institute Genome Sequencing Center for Infectious Disease"/>
            <person name="Wu L."/>
            <person name="Ma J."/>
        </authorList>
    </citation>
    <scope>NUCLEOTIDE SEQUENCE [LARGE SCALE GENOMIC DNA]</scope>
    <source>
        <strain evidence="3">JCM 4350</strain>
    </source>
</reference>
<dbReference type="Proteomes" id="UP000659767">
    <property type="component" value="Unassembled WGS sequence"/>
</dbReference>
<proteinExistence type="predicted"/>
<evidence type="ECO:0000313" key="2">
    <source>
        <dbReference type="EMBL" id="GGS59234.1"/>
    </source>
</evidence>
<name>A0ABQ2T9C6_STRBA</name>
<evidence type="ECO:0000313" key="3">
    <source>
        <dbReference type="Proteomes" id="UP000659767"/>
    </source>
</evidence>
<dbReference type="EMBL" id="BMSZ01000010">
    <property type="protein sequence ID" value="GGS59234.1"/>
    <property type="molecule type" value="Genomic_DNA"/>
</dbReference>
<feature type="region of interest" description="Disordered" evidence="1">
    <location>
        <begin position="1"/>
        <end position="54"/>
    </location>
</feature>
<evidence type="ECO:0008006" key="4">
    <source>
        <dbReference type="Google" id="ProtNLM"/>
    </source>
</evidence>
<feature type="compositionally biased region" description="Basic and acidic residues" evidence="1">
    <location>
        <begin position="104"/>
        <end position="115"/>
    </location>
</feature>
<evidence type="ECO:0000256" key="1">
    <source>
        <dbReference type="SAM" id="MobiDB-lite"/>
    </source>
</evidence>
<organism evidence="2 3">
    <name type="scientific">Streptomyces badius</name>
    <dbReference type="NCBI Taxonomy" id="1941"/>
    <lineage>
        <taxon>Bacteria</taxon>
        <taxon>Bacillati</taxon>
        <taxon>Actinomycetota</taxon>
        <taxon>Actinomycetes</taxon>
        <taxon>Kitasatosporales</taxon>
        <taxon>Streptomycetaceae</taxon>
        <taxon>Streptomyces</taxon>
    </lineage>
</organism>
<feature type="region of interest" description="Disordered" evidence="1">
    <location>
        <begin position="94"/>
        <end position="115"/>
    </location>
</feature>
<accession>A0ABQ2T9C6</accession>
<sequence length="115" mass="12325">MFTGLRRVRRPRAAPPPRPPGGPGGGQRPVALPLRPYPADALVPQGGGPVDGHRCPGEDVTVAVLATVARFLARAAYEVPEQDLRIPLERIPTAPRSGFVGRAPDYRRAENQHPA</sequence>
<gene>
    <name evidence="2" type="ORF">GCM10010253_37360</name>
</gene>
<feature type="compositionally biased region" description="Basic residues" evidence="1">
    <location>
        <begin position="1"/>
        <end position="12"/>
    </location>
</feature>
<dbReference type="InterPro" id="IPR036396">
    <property type="entry name" value="Cyt_P450_sf"/>
</dbReference>
<protein>
    <recommendedName>
        <fullName evidence="4">Cytochrome P450</fullName>
    </recommendedName>
</protein>
<dbReference type="Gene3D" id="1.10.630.10">
    <property type="entry name" value="Cytochrome P450"/>
    <property type="match status" value="1"/>
</dbReference>